<evidence type="ECO:0000313" key="2">
    <source>
        <dbReference type="Proteomes" id="UP000821845"/>
    </source>
</evidence>
<accession>A0ACB7RMS4</accession>
<keyword evidence="2" id="KW-1185">Reference proteome</keyword>
<name>A0ACB7RMS4_HYAAI</name>
<protein>
    <submittedName>
        <fullName evidence="1">Uncharacterized protein</fullName>
    </submittedName>
</protein>
<proteinExistence type="predicted"/>
<reference evidence="1" key="1">
    <citation type="submission" date="2020-05" db="EMBL/GenBank/DDBJ databases">
        <title>Large-scale comparative analyses of tick genomes elucidate their genetic diversity and vector capacities.</title>
        <authorList>
            <person name="Jia N."/>
            <person name="Wang J."/>
            <person name="Shi W."/>
            <person name="Du L."/>
            <person name="Sun Y."/>
            <person name="Zhan W."/>
            <person name="Jiang J."/>
            <person name="Wang Q."/>
            <person name="Zhang B."/>
            <person name="Ji P."/>
            <person name="Sakyi L.B."/>
            <person name="Cui X."/>
            <person name="Yuan T."/>
            <person name="Jiang B."/>
            <person name="Yang W."/>
            <person name="Lam T.T.-Y."/>
            <person name="Chang Q."/>
            <person name="Ding S."/>
            <person name="Wang X."/>
            <person name="Zhu J."/>
            <person name="Ruan X."/>
            <person name="Zhao L."/>
            <person name="Wei J."/>
            <person name="Que T."/>
            <person name="Du C."/>
            <person name="Cheng J."/>
            <person name="Dai P."/>
            <person name="Han X."/>
            <person name="Huang E."/>
            <person name="Gao Y."/>
            <person name="Liu J."/>
            <person name="Shao H."/>
            <person name="Ye R."/>
            <person name="Li L."/>
            <person name="Wei W."/>
            <person name="Wang X."/>
            <person name="Wang C."/>
            <person name="Yang T."/>
            <person name="Huo Q."/>
            <person name="Li W."/>
            <person name="Guo W."/>
            <person name="Chen H."/>
            <person name="Zhou L."/>
            <person name="Ni X."/>
            <person name="Tian J."/>
            <person name="Zhou Y."/>
            <person name="Sheng Y."/>
            <person name="Liu T."/>
            <person name="Pan Y."/>
            <person name="Xia L."/>
            <person name="Li J."/>
            <person name="Zhao F."/>
            <person name="Cao W."/>
        </authorList>
    </citation>
    <scope>NUCLEOTIDE SEQUENCE</scope>
    <source>
        <strain evidence="1">Hyas-2018</strain>
    </source>
</reference>
<dbReference type="EMBL" id="CM023488">
    <property type="protein sequence ID" value="KAH6923480.1"/>
    <property type="molecule type" value="Genomic_DNA"/>
</dbReference>
<comment type="caution">
    <text evidence="1">The sequence shown here is derived from an EMBL/GenBank/DDBJ whole genome shotgun (WGS) entry which is preliminary data.</text>
</comment>
<gene>
    <name evidence="1" type="ORF">HPB50_001733</name>
</gene>
<dbReference type="Proteomes" id="UP000821845">
    <property type="component" value="Chromosome 8"/>
</dbReference>
<evidence type="ECO:0000313" key="1">
    <source>
        <dbReference type="EMBL" id="KAH6923480.1"/>
    </source>
</evidence>
<sequence>MLYNATVLSSYGSEVSQLFVSEPKALFAELQAWTSYTVQVSACVKRGSKLQCGTATTVVVRTSPTEPSMPTSVRTSTNGTAIHVTWDEPLRPNGPLMGYNVTWWLNNATQMSNDDPHKSTVFLEGAVRSYVIDQLHSAASYTIEVRRINGNNLTVFEGVPVRVEASTTPNSYPPPQGATYTIRRVNASHFEINLTWQAPRTSASADTEEYEVFIQRIEEGKPPVVFTANPLKPGYLFEVANMNPFIEYVVQIRAYARFGNAVVKGEAAEIRINVDAELLLIVFNVQVNVSADGVALVTWNSSLGADVQSSNTTMYVVNLVSTETGEEIEGTVMSRIVQQTSASSL</sequence>
<organism evidence="1 2">
    <name type="scientific">Hyalomma asiaticum</name>
    <name type="common">Tick</name>
    <dbReference type="NCBI Taxonomy" id="266040"/>
    <lineage>
        <taxon>Eukaryota</taxon>
        <taxon>Metazoa</taxon>
        <taxon>Ecdysozoa</taxon>
        <taxon>Arthropoda</taxon>
        <taxon>Chelicerata</taxon>
        <taxon>Arachnida</taxon>
        <taxon>Acari</taxon>
        <taxon>Parasitiformes</taxon>
        <taxon>Ixodida</taxon>
        <taxon>Ixodoidea</taxon>
        <taxon>Ixodidae</taxon>
        <taxon>Hyalomminae</taxon>
        <taxon>Hyalomma</taxon>
    </lineage>
</organism>